<dbReference type="SUPFAM" id="SSF53756">
    <property type="entry name" value="UDP-Glycosyltransferase/glycogen phosphorylase"/>
    <property type="match status" value="1"/>
</dbReference>
<dbReference type="Proteomes" id="UP000321954">
    <property type="component" value="Chromosome"/>
</dbReference>
<accession>A0A5B8YIY9</accession>
<evidence type="ECO:0000256" key="1">
    <source>
        <dbReference type="SAM" id="Phobius"/>
    </source>
</evidence>
<dbReference type="PANTHER" id="PTHR12526">
    <property type="entry name" value="GLYCOSYLTRANSFERASE"/>
    <property type="match status" value="1"/>
</dbReference>
<dbReference type="OrthoDB" id="9811239at2"/>
<dbReference type="CDD" id="cd03801">
    <property type="entry name" value="GT4_PimA-like"/>
    <property type="match status" value="1"/>
</dbReference>
<dbReference type="GO" id="GO:0016757">
    <property type="term" value="F:glycosyltransferase activity"/>
    <property type="evidence" value="ECO:0007669"/>
    <property type="project" value="InterPro"/>
</dbReference>
<sequence length="358" mass="40252">MRTIFLSFTIAESSVSDYFSELSNRLAAEFQVIIITDGKKVRPEGISSKIKIFKWPSKRPTNWSDLRFLIQMVKRYRPEIMLSVFGSVNMFLIVGFLLGVKTRIAWSRTISAQFASKKSLQMRKKYVYKLATHIFANSKATKLDLVQNFGVPEIKIEVVYNAVKQPLDRTNNIIKNKIVYVGRMHPSKGVLTLLQAMPLVISKFPDVNLVLVGGELEGKEIKDLKAKAEVLEIGKSISFLGNRPKICVLEEFSEAYCTVVPSLVEAFGFVVIESFSVKTPVVGSNTSGIAEIVRDGKDGFLFEPGNSEDLAFNLIKLLGNPELRKNFSEGCYQRFLEEFEIKKSTQKLVLKISDLASV</sequence>
<organism evidence="4 5">
    <name type="scientific">Antarcticibacterium arcticum</name>
    <dbReference type="NCBI Taxonomy" id="2585771"/>
    <lineage>
        <taxon>Bacteria</taxon>
        <taxon>Pseudomonadati</taxon>
        <taxon>Bacteroidota</taxon>
        <taxon>Flavobacteriia</taxon>
        <taxon>Flavobacteriales</taxon>
        <taxon>Flavobacteriaceae</taxon>
        <taxon>Antarcticibacterium</taxon>
    </lineage>
</organism>
<dbReference type="RefSeq" id="WP_146833480.1">
    <property type="nucleotide sequence ID" value="NZ_CP042476.1"/>
</dbReference>
<dbReference type="KEGG" id="anp:FK178_08415"/>
<dbReference type="Pfam" id="PF13439">
    <property type="entry name" value="Glyco_transf_4"/>
    <property type="match status" value="1"/>
</dbReference>
<dbReference type="AlphaFoldDB" id="A0A5B8YIY9"/>
<feature type="domain" description="Glycosyltransferase subfamily 4-like N-terminal" evidence="3">
    <location>
        <begin position="18"/>
        <end position="163"/>
    </location>
</feature>
<dbReference type="InterPro" id="IPR001296">
    <property type="entry name" value="Glyco_trans_1"/>
</dbReference>
<keyword evidence="4" id="KW-0808">Transferase</keyword>
<evidence type="ECO:0000313" key="4">
    <source>
        <dbReference type="EMBL" id="QED37744.1"/>
    </source>
</evidence>
<feature type="transmembrane region" description="Helical" evidence="1">
    <location>
        <begin position="80"/>
        <end position="100"/>
    </location>
</feature>
<evidence type="ECO:0000313" key="5">
    <source>
        <dbReference type="Proteomes" id="UP000321954"/>
    </source>
</evidence>
<protein>
    <submittedName>
        <fullName evidence="4">Glycosyltransferase family 4 protein</fullName>
    </submittedName>
</protein>
<reference evidence="4 5" key="1">
    <citation type="submission" date="2019-08" db="EMBL/GenBank/DDBJ databases">
        <title>Antarcticibacterium arcticum sp. nov., a bacterium isolated from marine sediment of the Canadian Beaufort Sea.</title>
        <authorList>
            <person name="Lee Y.M."/>
            <person name="Baek K."/>
            <person name="Lee D.-H."/>
            <person name="Shin S.C."/>
            <person name="Jin Y.K."/>
            <person name="Park Y."/>
        </authorList>
    </citation>
    <scope>NUCLEOTIDE SEQUENCE [LARGE SCALE GENOMIC DNA]</scope>
    <source>
        <strain evidence="4 5">PAMC 28998</strain>
    </source>
</reference>
<keyword evidence="1" id="KW-1133">Transmembrane helix</keyword>
<dbReference type="PANTHER" id="PTHR12526:SF618">
    <property type="entry name" value="GLYCOSYLTRANSFERASE, FAMILY 4"/>
    <property type="match status" value="1"/>
</dbReference>
<gene>
    <name evidence="4" type="ORF">FK178_08415</name>
</gene>
<keyword evidence="5" id="KW-1185">Reference proteome</keyword>
<keyword evidence="1" id="KW-0472">Membrane</keyword>
<proteinExistence type="predicted"/>
<evidence type="ECO:0000259" key="3">
    <source>
        <dbReference type="Pfam" id="PF13439"/>
    </source>
</evidence>
<dbReference type="Gene3D" id="3.40.50.2000">
    <property type="entry name" value="Glycogen Phosphorylase B"/>
    <property type="match status" value="2"/>
</dbReference>
<keyword evidence="1" id="KW-0812">Transmembrane</keyword>
<dbReference type="Pfam" id="PF00534">
    <property type="entry name" value="Glycos_transf_1"/>
    <property type="match status" value="1"/>
</dbReference>
<name>A0A5B8YIY9_9FLAO</name>
<dbReference type="InterPro" id="IPR028098">
    <property type="entry name" value="Glyco_trans_4-like_N"/>
</dbReference>
<feature type="domain" description="Glycosyl transferase family 1" evidence="2">
    <location>
        <begin position="175"/>
        <end position="332"/>
    </location>
</feature>
<dbReference type="EMBL" id="CP042476">
    <property type="protein sequence ID" value="QED37744.1"/>
    <property type="molecule type" value="Genomic_DNA"/>
</dbReference>
<evidence type="ECO:0000259" key="2">
    <source>
        <dbReference type="Pfam" id="PF00534"/>
    </source>
</evidence>